<evidence type="ECO:0000313" key="3">
    <source>
        <dbReference type="Proteomes" id="UP000460718"/>
    </source>
</evidence>
<organism evidence="1 3">
    <name type="scientific">Phytophthora fragariae</name>
    <dbReference type="NCBI Taxonomy" id="53985"/>
    <lineage>
        <taxon>Eukaryota</taxon>
        <taxon>Sar</taxon>
        <taxon>Stramenopiles</taxon>
        <taxon>Oomycota</taxon>
        <taxon>Peronosporomycetes</taxon>
        <taxon>Peronosporales</taxon>
        <taxon>Peronosporaceae</taxon>
        <taxon>Phytophthora</taxon>
    </lineage>
</organism>
<dbReference type="EMBL" id="QXFX01000015">
    <property type="protein sequence ID" value="KAE9139144.1"/>
    <property type="molecule type" value="Genomic_DNA"/>
</dbReference>
<comment type="caution">
    <text evidence="1">The sequence shown here is derived from an EMBL/GenBank/DDBJ whole genome shotgun (WGS) entry which is preliminary data.</text>
</comment>
<name>A0A6A3MP06_9STRA</name>
<gene>
    <name evidence="2" type="ORF">PF010_g701</name>
    <name evidence="1" type="ORF">PF011_g334</name>
</gene>
<dbReference type="Proteomes" id="UP000488956">
    <property type="component" value="Unassembled WGS sequence"/>
</dbReference>
<evidence type="ECO:0000313" key="4">
    <source>
        <dbReference type="Proteomes" id="UP000488956"/>
    </source>
</evidence>
<reference evidence="3 4" key="1">
    <citation type="submission" date="2018-09" db="EMBL/GenBank/DDBJ databases">
        <title>Genomic investigation of the strawberry pathogen Phytophthora fragariae indicates pathogenicity is determined by transcriptional variation in three key races.</title>
        <authorList>
            <person name="Adams T.M."/>
            <person name="Armitage A.D."/>
            <person name="Sobczyk M.K."/>
            <person name="Bates H.J."/>
            <person name="Dunwell J.M."/>
            <person name="Nellist C.F."/>
            <person name="Harrison R.J."/>
        </authorList>
    </citation>
    <scope>NUCLEOTIDE SEQUENCE [LARGE SCALE GENOMIC DNA]</scope>
    <source>
        <strain evidence="2 4">ONT-3</strain>
        <strain evidence="1 3">SCRP245</strain>
    </source>
</reference>
<proteinExistence type="predicted"/>
<evidence type="ECO:0000313" key="2">
    <source>
        <dbReference type="EMBL" id="KAE9139144.1"/>
    </source>
</evidence>
<accession>A0A6A3MP06</accession>
<evidence type="ECO:0000313" key="1">
    <source>
        <dbReference type="EMBL" id="KAE9030985.1"/>
    </source>
</evidence>
<dbReference type="Proteomes" id="UP000460718">
    <property type="component" value="Unassembled WGS sequence"/>
</dbReference>
<dbReference type="AlphaFoldDB" id="A0A6A3MP06"/>
<protein>
    <submittedName>
        <fullName evidence="1">Uncharacterized protein</fullName>
    </submittedName>
</protein>
<dbReference type="EMBL" id="QXFW01000007">
    <property type="protein sequence ID" value="KAE9030985.1"/>
    <property type="molecule type" value="Genomic_DNA"/>
</dbReference>
<sequence>MQREGGGGRRVVTTLKRHELSVGEKHMIVMCYTYLDMERGGGLRGNNRTRNRVATCLGSSVSTVKRVWAQYNKLGDAMFDAPVSEPSTRGRKQEYDKDVVAPVIRAFVDSCNV</sequence>